<evidence type="ECO:0000256" key="1">
    <source>
        <dbReference type="ARBA" id="ARBA00007637"/>
    </source>
</evidence>
<reference evidence="3 4" key="1">
    <citation type="journal article" date="2016" name="Nat. Commun.">
        <title>Thousands of microbial genomes shed light on interconnected biogeochemical processes in an aquifer system.</title>
        <authorList>
            <person name="Anantharaman K."/>
            <person name="Brown C.T."/>
            <person name="Hug L.A."/>
            <person name="Sharon I."/>
            <person name="Castelle C.J."/>
            <person name="Probst A.J."/>
            <person name="Thomas B.C."/>
            <person name="Singh A."/>
            <person name="Wilkins M.J."/>
            <person name="Karaoz U."/>
            <person name="Brodie E.L."/>
            <person name="Williams K.H."/>
            <person name="Hubbard S.S."/>
            <person name="Banfield J.F."/>
        </authorList>
    </citation>
    <scope>NUCLEOTIDE SEQUENCE [LARGE SCALE GENOMIC DNA]</scope>
</reference>
<evidence type="ECO:0000313" key="3">
    <source>
        <dbReference type="EMBL" id="OGG00304.1"/>
    </source>
</evidence>
<comment type="similarity">
    <text evidence="1">Belongs to the NAD(P)-dependent epimerase/dehydratase family.</text>
</comment>
<dbReference type="InterPro" id="IPR001509">
    <property type="entry name" value="Epimerase_deHydtase"/>
</dbReference>
<gene>
    <name evidence="3" type="ORF">A2Y99_01035</name>
</gene>
<dbReference type="AlphaFoldDB" id="A0A1F5YJP0"/>
<comment type="caution">
    <text evidence="3">The sequence shown here is derived from an EMBL/GenBank/DDBJ whole genome shotgun (WGS) entry which is preliminary data.</text>
</comment>
<accession>A0A1F5YJP0</accession>
<dbReference type="InterPro" id="IPR036291">
    <property type="entry name" value="NAD(P)-bd_dom_sf"/>
</dbReference>
<feature type="domain" description="NAD-dependent epimerase/dehydratase" evidence="2">
    <location>
        <begin position="13"/>
        <end position="253"/>
    </location>
</feature>
<dbReference type="EMBL" id="MFIY01000015">
    <property type="protein sequence ID" value="OGG00304.1"/>
    <property type="molecule type" value="Genomic_DNA"/>
</dbReference>
<dbReference type="Proteomes" id="UP000178230">
    <property type="component" value="Unassembled WGS sequence"/>
</dbReference>
<evidence type="ECO:0000259" key="2">
    <source>
        <dbReference type="Pfam" id="PF01370"/>
    </source>
</evidence>
<organism evidence="3 4">
    <name type="scientific">Candidatus Gottesmanbacteria bacterium RBG_13_37_7</name>
    <dbReference type="NCBI Taxonomy" id="1798369"/>
    <lineage>
        <taxon>Bacteria</taxon>
        <taxon>Candidatus Gottesmaniibacteriota</taxon>
    </lineage>
</organism>
<sequence length="330" mass="37680">MRDLNHFYHKKKILITGGLGFIGSTLAIKLVQWGARVLLVDSMIPEYGGNLFNIEPICKKVKINYSDIRDTHSMNNLVGDKDIIFNLAGTLSHIDSMTDPMTDLEINCRAQLSFLESCRKFNPEVKIIFAGTRNQYGKARYLPVDENHPMEPTDINGINNIAAEKYHLMYTAVYGMKTVSLRLTNTFGPRHQMKHSRQGVLNWFIRQIIEGETVSLYGDGKQIRDVNYINDVVEAMLMVASSSKGWGEAYNLGGTPISLIDFVKRIINIAGKGKYRLLLFPSERKKIEVGDYIASFDKTKKTFGWSPKTSIEEGVSQTLKYYQKYKKYYW</sequence>
<name>A0A1F5YJP0_9BACT</name>
<dbReference type="Pfam" id="PF01370">
    <property type="entry name" value="Epimerase"/>
    <property type="match status" value="1"/>
</dbReference>
<dbReference type="Gene3D" id="3.40.50.720">
    <property type="entry name" value="NAD(P)-binding Rossmann-like Domain"/>
    <property type="match status" value="1"/>
</dbReference>
<dbReference type="PANTHER" id="PTHR43000">
    <property type="entry name" value="DTDP-D-GLUCOSE 4,6-DEHYDRATASE-RELATED"/>
    <property type="match status" value="1"/>
</dbReference>
<protein>
    <submittedName>
        <fullName evidence="3">NAD-dependent epimerase</fullName>
    </submittedName>
</protein>
<dbReference type="SUPFAM" id="SSF51735">
    <property type="entry name" value="NAD(P)-binding Rossmann-fold domains"/>
    <property type="match status" value="1"/>
</dbReference>
<evidence type="ECO:0000313" key="4">
    <source>
        <dbReference type="Proteomes" id="UP000178230"/>
    </source>
</evidence>
<proteinExistence type="inferred from homology"/>